<dbReference type="PANTHER" id="PTHR31286:SF99">
    <property type="entry name" value="DUF4283 DOMAIN-CONTAINING PROTEIN"/>
    <property type="match status" value="1"/>
</dbReference>
<feature type="domain" description="Reverse transcriptase zinc-binding" evidence="3">
    <location>
        <begin position="4"/>
        <end position="73"/>
    </location>
</feature>
<dbReference type="Gene3D" id="3.30.420.10">
    <property type="entry name" value="Ribonuclease H-like superfamily/Ribonuclease H"/>
    <property type="match status" value="1"/>
</dbReference>
<accession>A0A6A3BUG5</accession>
<feature type="domain" description="RNase H type-1" evidence="2">
    <location>
        <begin position="953"/>
        <end position="1041"/>
    </location>
</feature>
<evidence type="ECO:0000259" key="3">
    <source>
        <dbReference type="Pfam" id="PF13966"/>
    </source>
</evidence>
<dbReference type="EMBL" id="VEPZ02000732">
    <property type="protein sequence ID" value="KAE8720373.1"/>
    <property type="molecule type" value="Genomic_DNA"/>
</dbReference>
<evidence type="ECO:0000259" key="2">
    <source>
        <dbReference type="Pfam" id="PF13456"/>
    </source>
</evidence>
<comment type="caution">
    <text evidence="5">The sequence shown here is derived from an EMBL/GenBank/DDBJ whole genome shotgun (WGS) entry which is preliminary data.</text>
</comment>
<dbReference type="InterPro" id="IPR044730">
    <property type="entry name" value="RNase_H-like_dom_plant"/>
</dbReference>
<dbReference type="SUPFAM" id="SSF53098">
    <property type="entry name" value="Ribonuclease H-like"/>
    <property type="match status" value="1"/>
</dbReference>
<dbReference type="InterPro" id="IPR002156">
    <property type="entry name" value="RNaseH_domain"/>
</dbReference>
<dbReference type="PANTHER" id="PTHR31286">
    <property type="entry name" value="GLYCINE-RICH CELL WALL STRUCTURAL PROTEIN 1.8-LIKE"/>
    <property type="match status" value="1"/>
</dbReference>
<dbReference type="Pfam" id="PF14111">
    <property type="entry name" value="DUF4283"/>
    <property type="match status" value="1"/>
</dbReference>
<dbReference type="InterPro" id="IPR012337">
    <property type="entry name" value="RNaseH-like_sf"/>
</dbReference>
<evidence type="ECO:0008006" key="6">
    <source>
        <dbReference type="Google" id="ProtNLM"/>
    </source>
</evidence>
<dbReference type="InterPro" id="IPR025558">
    <property type="entry name" value="DUF4283"/>
</dbReference>
<sequence length="1074" mass="120816">MLLKVNWHSLFWFPLLIPKHSLIVWMALLDRLPTKERLHRMWIVNECNCLLCDTGIETRNQLFLECPVVIALWTAIFTLSGVWFRNRRLFQSHATTVEAMFSEIKEIVGFQLRDVVDTITQDYMGDPNLSQGTHNKPSFRDMVMGDLVSNMESIMINYLDVEVQPEDVVFSNDGILPEIKFSERVHEAIDEKLANSVAIHLLGKKIGYKALLNRIKTLWNPLGAINLIDLDSDYYLVRFTLEDDFHHVLSEGSWVIYGSYLTVQPCSRNFSTAVDHPLKIMVIVGAISEVVRIDYNTDDGKLGRFARLAIVVNLEKPLTSGIIIDGLRQPFEYEGLSLICYGYGKYGHIKEQCGKSSVEKSDNAQSSRGMENPEDLCAPWMQVTNNKKKMTLIKKDGKAGTRGTKNLANFGSRYEILEVEQTVETNKYPSKLKTMEMEVHGNGNANKLDKVITMRSNHAESSKQGKMQRQAKIANETNRNGSLAFGNLTNNTVVASKGKVHHVDSSLNRDKHVAVQFASHQTDVNSDDSIQWRVNFIFDRTDDAEMQGALNPDINRYFKLLVKSQRPDILALFELRISGIAADKFIRKSGFDYSNRVEARCYSGVILNDKEALKDVLVFALLSIVEELITFARVVILTLGVSTPISRISWQACGPTTEASSMILLNSKVKVESGTWTCLGTLEEANPCFLREFEEESLGIRSPKATGFKKNSFTTGGGSRNHSGNAYNFSKCSSNDLRDMLRDVSYDEVKAVVFGMDPLKAPGIDGLHAAFFQKNWNVVYFSKSCAIVTRSTITRDPGFEEVSDLKRSNNSCKTVLEAIPMYVMQSIWLPKGLCDEMKNVIRRFVWGSNDGSGGLYAGIMQKPIDVGGRGEIELEMYLEADDSAKGSNFFMASSSQSSTHKCRKDQAPYVYHEWVLNMLDQEFVSVATLAVDLDKISPVNHLKWRRPKCGWIKANSGKCSILIAELWAIHDILNHAWRLGFRHVELETDNLEASKICNKSSKALADNSLVAAISDLWDRDWTIKVRHIPREQNVATDRLAALSRGDSIGGHVFVEPPFELLSILQDDTAVSSEY</sequence>
<reference evidence="5" key="1">
    <citation type="submission" date="2019-09" db="EMBL/GenBank/DDBJ databases">
        <title>Draft genome information of white flower Hibiscus syriacus.</title>
        <authorList>
            <person name="Kim Y.-M."/>
        </authorList>
    </citation>
    <scope>NUCLEOTIDE SEQUENCE [LARGE SCALE GENOMIC DNA]</scope>
    <source>
        <strain evidence="5">YM2019G1</strain>
        <tissue evidence="5">Leaf</tissue>
    </source>
</reference>
<dbReference type="GO" id="GO:0004523">
    <property type="term" value="F:RNA-DNA hybrid ribonuclease activity"/>
    <property type="evidence" value="ECO:0007669"/>
    <property type="project" value="InterPro"/>
</dbReference>
<dbReference type="GO" id="GO:0003676">
    <property type="term" value="F:nucleic acid binding"/>
    <property type="evidence" value="ECO:0007669"/>
    <property type="project" value="InterPro"/>
</dbReference>
<dbReference type="Pfam" id="PF13966">
    <property type="entry name" value="zf-RVT"/>
    <property type="match status" value="1"/>
</dbReference>
<dbReference type="InterPro" id="IPR026960">
    <property type="entry name" value="RVT-Znf"/>
</dbReference>
<organism evidence="5">
    <name type="scientific">Hibiscus syriacus</name>
    <name type="common">Rose of Sharon</name>
    <dbReference type="NCBI Taxonomy" id="106335"/>
    <lineage>
        <taxon>Eukaryota</taxon>
        <taxon>Viridiplantae</taxon>
        <taxon>Streptophyta</taxon>
        <taxon>Embryophyta</taxon>
        <taxon>Tracheophyta</taxon>
        <taxon>Spermatophyta</taxon>
        <taxon>Magnoliopsida</taxon>
        <taxon>eudicotyledons</taxon>
        <taxon>Gunneridae</taxon>
        <taxon>Pentapetalae</taxon>
        <taxon>rosids</taxon>
        <taxon>malvids</taxon>
        <taxon>Malvales</taxon>
        <taxon>Malvaceae</taxon>
        <taxon>Malvoideae</taxon>
        <taxon>Hibiscus</taxon>
    </lineage>
</organism>
<dbReference type="Pfam" id="PF13456">
    <property type="entry name" value="RVT_3"/>
    <property type="match status" value="1"/>
</dbReference>
<dbReference type="CDD" id="cd06222">
    <property type="entry name" value="RNase_H_like"/>
    <property type="match status" value="1"/>
</dbReference>
<feature type="domain" description="DUF4283" evidence="4">
    <location>
        <begin position="191"/>
        <end position="272"/>
    </location>
</feature>
<keyword evidence="1" id="KW-0472">Membrane</keyword>
<protein>
    <recommendedName>
        <fullName evidence="6">DUF4283 domain-containing protein</fullName>
    </recommendedName>
</protein>
<evidence type="ECO:0000256" key="1">
    <source>
        <dbReference type="SAM" id="Phobius"/>
    </source>
</evidence>
<dbReference type="InterPro" id="IPR040256">
    <property type="entry name" value="At4g02000-like"/>
</dbReference>
<name>A0A6A3BUG5_HIBSY</name>
<keyword evidence="1" id="KW-1133">Transmembrane helix</keyword>
<feature type="transmembrane region" description="Helical" evidence="1">
    <location>
        <begin position="62"/>
        <end position="84"/>
    </location>
</feature>
<evidence type="ECO:0000259" key="4">
    <source>
        <dbReference type="Pfam" id="PF14111"/>
    </source>
</evidence>
<gene>
    <name evidence="5" type="ORF">F3Y22_tig00020138pilonHSYRG00039</name>
</gene>
<evidence type="ECO:0000313" key="5">
    <source>
        <dbReference type="EMBL" id="KAE8720373.1"/>
    </source>
</evidence>
<dbReference type="InterPro" id="IPR036397">
    <property type="entry name" value="RNaseH_sf"/>
</dbReference>
<proteinExistence type="predicted"/>
<dbReference type="AlphaFoldDB" id="A0A6A3BUG5"/>
<feature type="transmembrane region" description="Helical" evidence="1">
    <location>
        <begin position="12"/>
        <end position="32"/>
    </location>
</feature>
<keyword evidence="1" id="KW-0812">Transmembrane</keyword>